<dbReference type="InterPro" id="IPR032675">
    <property type="entry name" value="LRR_dom_sf"/>
</dbReference>
<evidence type="ECO:0000256" key="1">
    <source>
        <dbReference type="ARBA" id="ARBA00022786"/>
    </source>
</evidence>
<dbReference type="Pfam" id="PF13516">
    <property type="entry name" value="LRR_6"/>
    <property type="match status" value="2"/>
</dbReference>
<proteinExistence type="predicted"/>
<dbReference type="InterPro" id="IPR001611">
    <property type="entry name" value="Leu-rich_rpt"/>
</dbReference>
<dbReference type="SMART" id="SM00367">
    <property type="entry name" value="LRR_CC"/>
    <property type="match status" value="11"/>
</dbReference>
<name>A0A0C9QN06_9CONI</name>
<dbReference type="InterPro" id="IPR057207">
    <property type="entry name" value="FBXL15_LRR"/>
</dbReference>
<dbReference type="PANTHER" id="PTHR13382">
    <property type="entry name" value="MITOCHONDRIAL ATP SYNTHASE COUPLING FACTOR B"/>
    <property type="match status" value="1"/>
</dbReference>
<dbReference type="Gene3D" id="3.80.10.10">
    <property type="entry name" value="Ribonuclease Inhibitor"/>
    <property type="match status" value="3"/>
</dbReference>
<evidence type="ECO:0000313" key="3">
    <source>
        <dbReference type="EMBL" id="JAG86020.1"/>
    </source>
</evidence>
<dbReference type="GO" id="GO:0005737">
    <property type="term" value="C:cytoplasm"/>
    <property type="evidence" value="ECO:0007669"/>
    <property type="project" value="TreeGrafter"/>
</dbReference>
<feature type="domain" description="F-box/LRR-repeat protein 15-like leucin rich repeat" evidence="2">
    <location>
        <begin position="156"/>
        <end position="283"/>
    </location>
</feature>
<sequence>MEEKEKVCINDVLTDDELRAILAKLEEVSESEKDKDNYGLVCKRWLRVQSTGRRRLRARAGPLMLQRMAARFTRLLDLDFSQSVSRSFFPGVSDKDLEIIGTKFQCLQSLNLRECKGITDAGLKALGKGLPNLHLLDISQCRKITDSGIQALAEGCPTLVTIRINGCKFVSDGSLQTLSRYCIKLEELELQGCTNITDSGLSALAQGCRSIQILDISKCVKVGDNGVMRLAEACSLLKILKLSDCSKITSKTVMCLAEGSKRLEVLMVGGCRLVSDESIQALAFGCSSSLINLQVEWCVNISDESVISVLSQCLRLEYLNIACCDKITDHAFSCLGNGGSGSLLKLLKINNCPDISVTGISLLAEFCPSLECLDVRSCPQITEEDVNRAGINFAKHCKLIYQGTISEACLVK</sequence>
<dbReference type="InterPro" id="IPR050648">
    <property type="entry name" value="F-box_LRR-repeat"/>
</dbReference>
<reference evidence="3" key="1">
    <citation type="submission" date="2015-02" db="EMBL/GenBank/DDBJ databases">
        <title>A transcriptome of Wollemia nobilis - a relic of Gondwana.</title>
        <authorList>
            <person name="Chia J.Y."/>
            <person name="Leong Y.S."/>
            <person name="Abdul Karim S."/>
            <person name="Wan Azmi N."/>
            <person name="Hercus R."/>
            <person name="Croft L."/>
        </authorList>
    </citation>
    <scope>NUCLEOTIDE SEQUENCE</scope>
    <source>
        <strain evidence="3">MaeBrown</strain>
        <tissue evidence="3">Leaf</tissue>
    </source>
</reference>
<protein>
    <submittedName>
        <fullName evidence="3">TSA: Wollemia nobilis Ref_Wollemi_Transcript_19813_1650 transcribed RNA sequence</fullName>
    </submittedName>
</protein>
<organism evidence="3">
    <name type="scientific">Wollemia nobilis</name>
    <dbReference type="NCBI Taxonomy" id="56998"/>
    <lineage>
        <taxon>Eukaryota</taxon>
        <taxon>Viridiplantae</taxon>
        <taxon>Streptophyta</taxon>
        <taxon>Embryophyta</taxon>
        <taxon>Tracheophyta</taxon>
        <taxon>Spermatophyta</taxon>
        <taxon>Pinopsida</taxon>
        <taxon>Pinidae</taxon>
        <taxon>Conifers II</taxon>
        <taxon>Araucariales</taxon>
        <taxon>Araucariaceae</taxon>
        <taxon>Wollemia</taxon>
    </lineage>
</organism>
<dbReference type="Pfam" id="PF25372">
    <property type="entry name" value="DUF7885"/>
    <property type="match status" value="1"/>
</dbReference>
<evidence type="ECO:0000259" key="2">
    <source>
        <dbReference type="Pfam" id="PF25372"/>
    </source>
</evidence>
<dbReference type="InterPro" id="IPR006553">
    <property type="entry name" value="Leu-rich_rpt_Cys-con_subtyp"/>
</dbReference>
<dbReference type="AlphaFoldDB" id="A0A0C9QN06"/>
<accession>A0A0C9QN06</accession>
<keyword evidence="1" id="KW-0833">Ubl conjugation pathway</keyword>
<dbReference type="EMBL" id="GCHU01019687">
    <property type="protein sequence ID" value="JAG86020.1"/>
    <property type="molecule type" value="Transcribed_RNA"/>
</dbReference>
<dbReference type="SUPFAM" id="SSF52047">
    <property type="entry name" value="RNI-like"/>
    <property type="match status" value="1"/>
</dbReference>